<dbReference type="InterPro" id="IPR010629">
    <property type="entry name" value="Ins_allergen"/>
</dbReference>
<dbReference type="PANTHER" id="PTHR21163">
    <property type="entry name" value="PROTEIN G12"/>
    <property type="match status" value="1"/>
</dbReference>
<dbReference type="KEGG" id="dpo:4803792"/>
<evidence type="ECO:0000313" key="3">
    <source>
        <dbReference type="RefSeq" id="XP_001360452.3"/>
    </source>
</evidence>
<dbReference type="RefSeq" id="XP_001360452.3">
    <property type="nucleotide sequence ID" value="XM_001360415.4"/>
</dbReference>
<accession>A0A6I8UT29</accession>
<dbReference type="PANTHER" id="PTHR21163:SF0">
    <property type="entry name" value="GH08205P-RELATED"/>
    <property type="match status" value="1"/>
</dbReference>
<feature type="signal peptide" evidence="1">
    <location>
        <begin position="1"/>
        <end position="16"/>
    </location>
</feature>
<evidence type="ECO:0000256" key="1">
    <source>
        <dbReference type="SAM" id="SignalP"/>
    </source>
</evidence>
<keyword evidence="2" id="KW-1185">Reference proteome</keyword>
<dbReference type="AlphaFoldDB" id="A0A6I8UT29"/>
<dbReference type="Pfam" id="PF06757">
    <property type="entry name" value="Ins_allergen_rp"/>
    <property type="match status" value="1"/>
</dbReference>
<gene>
    <name evidence="3" type="primary">jtb</name>
</gene>
<protein>
    <submittedName>
        <fullName evidence="3">Uncharacterized protein jtb</fullName>
    </submittedName>
</protein>
<evidence type="ECO:0000313" key="2">
    <source>
        <dbReference type="Proteomes" id="UP000001819"/>
    </source>
</evidence>
<reference evidence="2" key="1">
    <citation type="submission" date="2024-06" db="UniProtKB">
        <authorList>
            <consortium name="RefSeq"/>
        </authorList>
    </citation>
    <scope>NUCLEOTIDE SEQUENCE [LARGE SCALE GENOMIC DNA]</scope>
    <source>
        <strain evidence="2">MV2-25</strain>
    </source>
</reference>
<reference evidence="3" key="2">
    <citation type="submission" date="2025-08" db="UniProtKB">
        <authorList>
            <consortium name="RefSeq"/>
        </authorList>
    </citation>
    <scope>IDENTIFICATION</scope>
    <source>
        <strain evidence="3">MV-25-SWS-2005</strain>
        <tissue evidence="3">Whole body</tissue>
    </source>
</reference>
<name>A0A6I8UT29_DROPS</name>
<keyword evidence="1" id="KW-0732">Signal</keyword>
<organism evidence="2 3">
    <name type="scientific">Drosophila pseudoobscura pseudoobscura</name>
    <name type="common">Fruit fly</name>
    <dbReference type="NCBI Taxonomy" id="46245"/>
    <lineage>
        <taxon>Eukaryota</taxon>
        <taxon>Metazoa</taxon>
        <taxon>Ecdysozoa</taxon>
        <taxon>Arthropoda</taxon>
        <taxon>Hexapoda</taxon>
        <taxon>Insecta</taxon>
        <taxon>Pterygota</taxon>
        <taxon>Neoptera</taxon>
        <taxon>Endopterygota</taxon>
        <taxon>Diptera</taxon>
        <taxon>Brachycera</taxon>
        <taxon>Muscomorpha</taxon>
        <taxon>Ephydroidea</taxon>
        <taxon>Drosophilidae</taxon>
        <taxon>Drosophila</taxon>
        <taxon>Sophophora</taxon>
    </lineage>
</organism>
<proteinExistence type="predicted"/>
<dbReference type="InParanoid" id="A0A6I8UT29"/>
<sequence length="241" mass="27708">MFHLLLLGLVLASAECHHPHRNHRQVRYSPELINELRDFTKLIPSATIDELVAEHLITDSGFRKAVKFLRSSDFKRLQQHAEALPEVVKVINFVHLNDTAARSKIRFWPVYSQRHTNRIQRRSVYNVQGSRWDTSEEVILVLMQQPSSEGESLGSFISFVRDLLTHLPRDRFVALIGEKRQRSPLFAKFYEALRSSQFKTMVEAAMSSKNVASVIRELSDHDIDAQSLKTIGYEVISWGPA</sequence>
<dbReference type="Proteomes" id="UP000001819">
    <property type="component" value="Chromosome 3"/>
</dbReference>
<feature type="chain" id="PRO_5026093204" evidence="1">
    <location>
        <begin position="17"/>
        <end position="241"/>
    </location>
</feature>